<protein>
    <submittedName>
        <fullName evidence="1">Uncharacterized protein</fullName>
    </submittedName>
</protein>
<reference evidence="1" key="1">
    <citation type="submission" date="2021-03" db="EMBL/GenBank/DDBJ databases">
        <title>Draft genome sequence of rust myrtle Austropuccinia psidii MF-1, a brazilian biotype.</title>
        <authorList>
            <person name="Quecine M.C."/>
            <person name="Pachon D.M.R."/>
            <person name="Bonatelli M.L."/>
            <person name="Correr F.H."/>
            <person name="Franceschini L.M."/>
            <person name="Leite T.F."/>
            <person name="Margarido G.R.A."/>
            <person name="Almeida C.A."/>
            <person name="Ferrarezi J.A."/>
            <person name="Labate C.A."/>
        </authorList>
    </citation>
    <scope>NUCLEOTIDE SEQUENCE</scope>
    <source>
        <strain evidence="1">MF-1</strain>
    </source>
</reference>
<name>A0A9Q3CS51_9BASI</name>
<organism evidence="1 2">
    <name type="scientific">Austropuccinia psidii MF-1</name>
    <dbReference type="NCBI Taxonomy" id="1389203"/>
    <lineage>
        <taxon>Eukaryota</taxon>
        <taxon>Fungi</taxon>
        <taxon>Dikarya</taxon>
        <taxon>Basidiomycota</taxon>
        <taxon>Pucciniomycotina</taxon>
        <taxon>Pucciniomycetes</taxon>
        <taxon>Pucciniales</taxon>
        <taxon>Sphaerophragmiaceae</taxon>
        <taxon>Austropuccinia</taxon>
    </lineage>
</organism>
<evidence type="ECO:0000313" key="1">
    <source>
        <dbReference type="EMBL" id="MBW0488842.1"/>
    </source>
</evidence>
<keyword evidence="2" id="KW-1185">Reference proteome</keyword>
<sequence>MGAKIAAKEQDSILKQLVEALVAIQVSFLIIETPHLCQVLQQLAPNFVWPKRRLMATTASQLYFERKQKSIDKVANLPSETSLCGAIDCWTTKYQTELYLAIVFQWINLNNYVFPKSLVAFKVRILISFAKLFGILTIPPISVNSWCSFRGGAIMELVESFV</sequence>
<comment type="caution">
    <text evidence="1">The sequence shown here is derived from an EMBL/GenBank/DDBJ whole genome shotgun (WGS) entry which is preliminary data.</text>
</comment>
<dbReference type="AlphaFoldDB" id="A0A9Q3CS51"/>
<accession>A0A9Q3CS51</accession>
<dbReference type="EMBL" id="AVOT02009791">
    <property type="protein sequence ID" value="MBW0488842.1"/>
    <property type="molecule type" value="Genomic_DNA"/>
</dbReference>
<evidence type="ECO:0000313" key="2">
    <source>
        <dbReference type="Proteomes" id="UP000765509"/>
    </source>
</evidence>
<gene>
    <name evidence="1" type="ORF">O181_028557</name>
</gene>
<proteinExistence type="predicted"/>
<dbReference type="OrthoDB" id="3259198at2759"/>
<dbReference type="Proteomes" id="UP000765509">
    <property type="component" value="Unassembled WGS sequence"/>
</dbReference>